<evidence type="ECO:0000256" key="8">
    <source>
        <dbReference type="ARBA" id="ARBA00023619"/>
    </source>
</evidence>
<dbReference type="GO" id="GO:0006508">
    <property type="term" value="P:proteolysis"/>
    <property type="evidence" value="ECO:0007669"/>
    <property type="project" value="UniProtKB-KW"/>
</dbReference>
<evidence type="ECO:0000256" key="7">
    <source>
        <dbReference type="ARBA" id="ARBA00023529"/>
    </source>
</evidence>
<dbReference type="PANTHER" id="PTHR14218">
    <property type="entry name" value="PROTEASE S8 TRIPEPTIDYL PEPTIDASE I CLN2"/>
    <property type="match status" value="1"/>
</dbReference>
<dbReference type="InterPro" id="IPR015366">
    <property type="entry name" value="S53_propep"/>
</dbReference>
<feature type="domain" description="Peptidase S53" evidence="11">
    <location>
        <begin position="215"/>
        <end position="565"/>
    </location>
</feature>
<feature type="binding site" evidence="9">
    <location>
        <position position="524"/>
    </location>
    <ligand>
        <name>Ca(2+)</name>
        <dbReference type="ChEBI" id="CHEBI:29108"/>
    </ligand>
</feature>
<keyword evidence="6" id="KW-0865">Zymogen</keyword>
<dbReference type="PANTHER" id="PTHR14218:SF15">
    <property type="entry name" value="TRIPEPTIDYL-PEPTIDASE 1"/>
    <property type="match status" value="1"/>
</dbReference>
<organism evidence="12">
    <name type="scientific">Alexandrium monilatum</name>
    <dbReference type="NCBI Taxonomy" id="311494"/>
    <lineage>
        <taxon>Eukaryota</taxon>
        <taxon>Sar</taxon>
        <taxon>Alveolata</taxon>
        <taxon>Dinophyceae</taxon>
        <taxon>Gonyaulacales</taxon>
        <taxon>Pyrocystaceae</taxon>
        <taxon>Alexandrium</taxon>
    </lineage>
</organism>
<evidence type="ECO:0000256" key="3">
    <source>
        <dbReference type="ARBA" id="ARBA00022801"/>
    </source>
</evidence>
<feature type="binding site" evidence="9">
    <location>
        <position position="543"/>
    </location>
    <ligand>
        <name>Ca(2+)</name>
        <dbReference type="ChEBI" id="CHEBI:29108"/>
    </ligand>
</feature>
<dbReference type="GO" id="GO:0008240">
    <property type="term" value="F:tripeptidyl-peptidase activity"/>
    <property type="evidence" value="ECO:0007669"/>
    <property type="project" value="TreeGrafter"/>
</dbReference>
<accession>A0A7S4Q8B6</accession>
<evidence type="ECO:0000256" key="10">
    <source>
        <dbReference type="SAM" id="SignalP"/>
    </source>
</evidence>
<dbReference type="InterPro" id="IPR023828">
    <property type="entry name" value="Peptidase_S8_Ser-AS"/>
</dbReference>
<dbReference type="InterPro" id="IPR050819">
    <property type="entry name" value="Tripeptidyl-peptidase_I"/>
</dbReference>
<dbReference type="Pfam" id="PF09286">
    <property type="entry name" value="Pro-kuma_activ"/>
    <property type="match status" value="1"/>
</dbReference>
<dbReference type="InterPro" id="IPR000209">
    <property type="entry name" value="Peptidase_S8/S53_dom"/>
</dbReference>
<dbReference type="EMBL" id="HBNR01022827">
    <property type="protein sequence ID" value="CAE4575620.1"/>
    <property type="molecule type" value="Transcribed_RNA"/>
</dbReference>
<evidence type="ECO:0000259" key="11">
    <source>
        <dbReference type="PROSITE" id="PS51695"/>
    </source>
</evidence>
<protein>
    <recommendedName>
        <fullName evidence="8">subtilisin</fullName>
        <ecNumber evidence="8">3.4.21.62</ecNumber>
    </recommendedName>
</protein>
<comment type="cofactor">
    <cofactor evidence="9">
        <name>Ca(2+)</name>
        <dbReference type="ChEBI" id="CHEBI:29108"/>
    </cofactor>
    <text evidence="9">Binds 1 Ca(2+) ion per subunit.</text>
</comment>
<dbReference type="CDD" id="cd11377">
    <property type="entry name" value="Pro-peptidase_S53"/>
    <property type="match status" value="1"/>
</dbReference>
<dbReference type="CDD" id="cd04056">
    <property type="entry name" value="Peptidases_S53"/>
    <property type="match status" value="1"/>
</dbReference>
<comment type="catalytic activity">
    <reaction evidence="7">
        <text>Hydrolysis of proteins with broad specificity for peptide bonds, and a preference for a large uncharged residue in P1. Hydrolyzes peptide amides.</text>
        <dbReference type="EC" id="3.4.21.62"/>
    </reaction>
</comment>
<evidence type="ECO:0000256" key="6">
    <source>
        <dbReference type="ARBA" id="ARBA00023145"/>
    </source>
</evidence>
<keyword evidence="2 9" id="KW-0479">Metal-binding</keyword>
<dbReference type="SUPFAM" id="SSF54897">
    <property type="entry name" value="Protease propeptides/inhibitors"/>
    <property type="match status" value="1"/>
</dbReference>
<proteinExistence type="predicted"/>
<dbReference type="SMART" id="SM00944">
    <property type="entry name" value="Pro-kuma_activ"/>
    <property type="match status" value="1"/>
</dbReference>
<dbReference type="AlphaFoldDB" id="A0A7S4Q8B6"/>
<dbReference type="PROSITE" id="PS51695">
    <property type="entry name" value="SEDOLISIN"/>
    <property type="match status" value="1"/>
</dbReference>
<feature type="active site" description="Charge relay system" evidence="9">
    <location>
        <position position="483"/>
    </location>
</feature>
<name>A0A7S4Q8B6_9DINO</name>
<dbReference type="SUPFAM" id="SSF52743">
    <property type="entry name" value="Subtilisin-like"/>
    <property type="match status" value="1"/>
</dbReference>
<feature type="active site" description="Charge relay system" evidence="9">
    <location>
        <position position="280"/>
    </location>
</feature>
<evidence type="ECO:0000256" key="9">
    <source>
        <dbReference type="PROSITE-ProRule" id="PRU01032"/>
    </source>
</evidence>
<keyword evidence="3 9" id="KW-0378">Hydrolase</keyword>
<evidence type="ECO:0000313" key="12">
    <source>
        <dbReference type="EMBL" id="CAE4575620.1"/>
    </source>
</evidence>
<dbReference type="Gene3D" id="3.40.50.200">
    <property type="entry name" value="Peptidase S8/S53 domain"/>
    <property type="match status" value="1"/>
</dbReference>
<feature type="chain" id="PRO_5030549889" description="subtilisin" evidence="10">
    <location>
        <begin position="21"/>
        <end position="575"/>
    </location>
</feature>
<dbReference type="Pfam" id="PF00082">
    <property type="entry name" value="Peptidase_S8"/>
    <property type="match status" value="1"/>
</dbReference>
<feature type="active site" description="Charge relay system" evidence="9">
    <location>
        <position position="284"/>
    </location>
</feature>
<feature type="binding site" evidence="9">
    <location>
        <position position="545"/>
    </location>
    <ligand>
        <name>Ca(2+)</name>
        <dbReference type="ChEBI" id="CHEBI:29108"/>
    </ligand>
</feature>
<sequence length="575" mass="61497">MLSAAANALLLAGLALPSAALPWVQLEASVPVHQAARSSWAKGDRPPQDHEVTVTVVLRLDEGRREELERTFWEVSDPTHPRYGRHLNSEALAKLLAVPEERAERVRSYFLAAGAREAAASPSRDMISVVMPVRVAEAALQTTLHLYSHKERRQTQIVRASAGYSLPADIARDVMMVGELLQFPRLRPKSTILQAGPKGRGRWPNACDAAACRGLVTPAVLSQRYKLGQGNATNGNSMAVAEFQGQYFKPRDLADFGKSCHRSVAVDKVVGGNKPEGGVESELDIEYIKAVAPEIPLTVIYNSEYSLLKWANEIDSMQQPPLVHSVSYGNDEAQQTGAEYMYACNTAFMKAGARGISILFASGDQGVCGREGCGVFSFHFHPDFPAASPYITAVGGTDFNGDNIGPETAWSASGGGFSDTFSIPGYQSAAVRAYKSSPAANLPPQKFWNGTGRGYPDVAALGGTKTPYCVRTGGSFQGVAGTSASSPVVAGVFAKLNGLRLARGRAPLGFLNPFIYQNPTGFQDVTSGKNSNGRKYGFTAVKGWDAATGFGTPDFQALSKLVMALDGKENDVLVI</sequence>
<keyword evidence="5 9" id="KW-0106">Calcium</keyword>
<keyword evidence="10" id="KW-0732">Signal</keyword>
<dbReference type="EC" id="3.4.21.62" evidence="8"/>
<feature type="binding site" evidence="9">
    <location>
        <position position="525"/>
    </location>
    <ligand>
        <name>Ca(2+)</name>
        <dbReference type="ChEBI" id="CHEBI:29108"/>
    </ligand>
</feature>
<feature type="signal peptide" evidence="10">
    <location>
        <begin position="1"/>
        <end position="20"/>
    </location>
</feature>
<evidence type="ECO:0000256" key="1">
    <source>
        <dbReference type="ARBA" id="ARBA00022670"/>
    </source>
</evidence>
<dbReference type="GO" id="GO:0004252">
    <property type="term" value="F:serine-type endopeptidase activity"/>
    <property type="evidence" value="ECO:0007669"/>
    <property type="project" value="UniProtKB-UniRule"/>
</dbReference>
<evidence type="ECO:0000256" key="5">
    <source>
        <dbReference type="ARBA" id="ARBA00022837"/>
    </source>
</evidence>
<reference evidence="12" key="1">
    <citation type="submission" date="2021-01" db="EMBL/GenBank/DDBJ databases">
        <authorList>
            <person name="Corre E."/>
            <person name="Pelletier E."/>
            <person name="Niang G."/>
            <person name="Scheremetjew M."/>
            <person name="Finn R."/>
            <person name="Kale V."/>
            <person name="Holt S."/>
            <person name="Cochrane G."/>
            <person name="Meng A."/>
            <person name="Brown T."/>
            <person name="Cohen L."/>
        </authorList>
    </citation>
    <scope>NUCLEOTIDE SEQUENCE</scope>
    <source>
        <strain evidence="12">CCMP3105</strain>
    </source>
</reference>
<dbReference type="GO" id="GO:0046872">
    <property type="term" value="F:metal ion binding"/>
    <property type="evidence" value="ECO:0007669"/>
    <property type="project" value="UniProtKB-UniRule"/>
</dbReference>
<keyword evidence="1 9" id="KW-0645">Protease</keyword>
<gene>
    <name evidence="12" type="ORF">AMON00008_LOCUS15240</name>
</gene>
<dbReference type="PROSITE" id="PS00138">
    <property type="entry name" value="SUBTILASE_SER"/>
    <property type="match status" value="1"/>
</dbReference>
<keyword evidence="4 9" id="KW-0720">Serine protease</keyword>
<evidence type="ECO:0000256" key="4">
    <source>
        <dbReference type="ARBA" id="ARBA00022825"/>
    </source>
</evidence>
<dbReference type="InterPro" id="IPR030400">
    <property type="entry name" value="Sedolisin_dom"/>
</dbReference>
<dbReference type="InterPro" id="IPR036852">
    <property type="entry name" value="Peptidase_S8/S53_dom_sf"/>
</dbReference>
<evidence type="ECO:0000256" key="2">
    <source>
        <dbReference type="ARBA" id="ARBA00022723"/>
    </source>
</evidence>